<keyword evidence="2" id="KW-1185">Reference proteome</keyword>
<sequence length="46" mass="5482">MSELGKSAINYSPKVRANNNKEINLLPIRFHYKITEIKNYHVNLFY</sequence>
<dbReference type="EMBL" id="BMEC01000013">
    <property type="protein sequence ID" value="GGC48105.1"/>
    <property type="molecule type" value="Genomic_DNA"/>
</dbReference>
<accession>A0ABQ1MZI2</accession>
<comment type="caution">
    <text evidence="1">The sequence shown here is derived from an EMBL/GenBank/DDBJ whole genome shotgun (WGS) entry which is preliminary data.</text>
</comment>
<reference evidence="2" key="1">
    <citation type="journal article" date="2019" name="Int. J. Syst. Evol. Microbiol.">
        <title>The Global Catalogue of Microorganisms (GCM) 10K type strain sequencing project: providing services to taxonomists for standard genome sequencing and annotation.</title>
        <authorList>
            <consortium name="The Broad Institute Genomics Platform"/>
            <consortium name="The Broad Institute Genome Sequencing Center for Infectious Disease"/>
            <person name="Wu L."/>
            <person name="Ma J."/>
        </authorList>
    </citation>
    <scope>NUCLEOTIDE SEQUENCE [LARGE SCALE GENOMIC DNA]</scope>
    <source>
        <strain evidence="2">CGMCC 1.10832</strain>
    </source>
</reference>
<evidence type="ECO:0000313" key="1">
    <source>
        <dbReference type="EMBL" id="GGC48105.1"/>
    </source>
</evidence>
<evidence type="ECO:0000313" key="2">
    <source>
        <dbReference type="Proteomes" id="UP000636010"/>
    </source>
</evidence>
<protein>
    <submittedName>
        <fullName evidence="1">Uncharacterized protein</fullName>
    </submittedName>
</protein>
<dbReference type="Proteomes" id="UP000636010">
    <property type="component" value="Unassembled WGS sequence"/>
</dbReference>
<proteinExistence type="predicted"/>
<gene>
    <name evidence="1" type="ORF">GCM10011506_37180</name>
</gene>
<name>A0ABQ1MZI2_9BACT</name>
<organism evidence="1 2">
    <name type="scientific">Marivirga lumbricoides</name>
    <dbReference type="NCBI Taxonomy" id="1046115"/>
    <lineage>
        <taxon>Bacteria</taxon>
        <taxon>Pseudomonadati</taxon>
        <taxon>Bacteroidota</taxon>
        <taxon>Cytophagia</taxon>
        <taxon>Cytophagales</taxon>
        <taxon>Marivirgaceae</taxon>
        <taxon>Marivirga</taxon>
    </lineage>
</organism>